<evidence type="ECO:0000313" key="2">
    <source>
        <dbReference type="EMBL" id="EDW47250.1"/>
    </source>
</evidence>
<dbReference type="AlphaFoldDB" id="B4HMN8"/>
<evidence type="ECO:0000256" key="1">
    <source>
        <dbReference type="SAM" id="SignalP"/>
    </source>
</evidence>
<dbReference type="STRING" id="7238.B4HMN8"/>
<feature type="chain" id="PRO_5002805583" evidence="1">
    <location>
        <begin position="19"/>
        <end position="290"/>
    </location>
</feature>
<dbReference type="OMA" id="HKERYIS"/>
<keyword evidence="3" id="KW-1185">Reference proteome</keyword>
<organism evidence="3">
    <name type="scientific">Drosophila sechellia</name>
    <name type="common">Fruit fly</name>
    <dbReference type="NCBI Taxonomy" id="7238"/>
    <lineage>
        <taxon>Eukaryota</taxon>
        <taxon>Metazoa</taxon>
        <taxon>Ecdysozoa</taxon>
        <taxon>Arthropoda</taxon>
        <taxon>Hexapoda</taxon>
        <taxon>Insecta</taxon>
        <taxon>Pterygota</taxon>
        <taxon>Neoptera</taxon>
        <taxon>Endopterygota</taxon>
        <taxon>Diptera</taxon>
        <taxon>Brachycera</taxon>
        <taxon>Muscomorpha</taxon>
        <taxon>Ephydroidea</taxon>
        <taxon>Drosophilidae</taxon>
        <taxon>Drosophila</taxon>
        <taxon>Sophophora</taxon>
    </lineage>
</organism>
<evidence type="ECO:0000313" key="3">
    <source>
        <dbReference type="Proteomes" id="UP000001292"/>
    </source>
</evidence>
<accession>B4HMN8</accession>
<gene>
    <name evidence="2" type="primary">Dsec\GM19468</name>
    <name evidence="2" type="ORF">Dsec_GM19468</name>
</gene>
<dbReference type="PhylomeDB" id="B4HMN8"/>
<dbReference type="HOGENOM" id="CLU_960673_0_0_1"/>
<sequence>MRQIKLLVWLLVGGVVSSTEQLQFLKNFLEAVHKERYISTILLMQRKVHKHYFLHGLYPISWPIIRFDETKRVELVNNFNKDILALDFNHIRDARIMIWLQMSPSETFLQNIVFQASEQKFLNLVVIENTLKTRRFYPFPQPMVQVIDKPFEEKEIYPALWRNFMGKNAIAVPDLVPPRSFYSFNPKTGHRTQSGSVYKVFKAFTQRYNITMLLKWPLNTNTTQKEIIERTVRGEIDLPLTGQLISFRHPNGSRAQPLLGMTALSIAVPCGPELPMFDRFFLVYGLTTSC</sequence>
<dbReference type="EMBL" id="CH480816">
    <property type="protein sequence ID" value="EDW47250.1"/>
    <property type="molecule type" value="Genomic_DNA"/>
</dbReference>
<protein>
    <submittedName>
        <fullName evidence="2">GM19468</fullName>
    </submittedName>
</protein>
<keyword evidence="1" id="KW-0732">Signal</keyword>
<reference evidence="2 3" key="1">
    <citation type="journal article" date="2007" name="Nature">
        <title>Evolution of genes and genomes on the Drosophila phylogeny.</title>
        <authorList>
            <consortium name="Drosophila 12 Genomes Consortium"/>
            <person name="Clark A.G."/>
            <person name="Eisen M.B."/>
            <person name="Smith D.R."/>
            <person name="Bergman C.M."/>
            <person name="Oliver B."/>
            <person name="Markow T.A."/>
            <person name="Kaufman T.C."/>
            <person name="Kellis M."/>
            <person name="Gelbart W."/>
            <person name="Iyer V.N."/>
            <person name="Pollard D.A."/>
            <person name="Sackton T.B."/>
            <person name="Larracuente A.M."/>
            <person name="Singh N.D."/>
            <person name="Abad J.P."/>
            <person name="Abt D.N."/>
            <person name="Adryan B."/>
            <person name="Aguade M."/>
            <person name="Akashi H."/>
            <person name="Anderson W.W."/>
            <person name="Aquadro C.F."/>
            <person name="Ardell D.H."/>
            <person name="Arguello R."/>
            <person name="Artieri C.G."/>
            <person name="Barbash D.A."/>
            <person name="Barker D."/>
            <person name="Barsanti P."/>
            <person name="Batterham P."/>
            <person name="Batzoglou S."/>
            <person name="Begun D."/>
            <person name="Bhutkar A."/>
            <person name="Blanco E."/>
            <person name="Bosak S.A."/>
            <person name="Bradley R.K."/>
            <person name="Brand A.D."/>
            <person name="Brent M.R."/>
            <person name="Brooks A.N."/>
            <person name="Brown R.H."/>
            <person name="Butlin R.K."/>
            <person name="Caggese C."/>
            <person name="Calvi B.R."/>
            <person name="Bernardo de Carvalho A."/>
            <person name="Caspi A."/>
            <person name="Castrezana S."/>
            <person name="Celniker S.E."/>
            <person name="Chang J.L."/>
            <person name="Chapple C."/>
            <person name="Chatterji S."/>
            <person name="Chinwalla A."/>
            <person name="Civetta A."/>
            <person name="Clifton S.W."/>
            <person name="Comeron J.M."/>
            <person name="Costello J.C."/>
            <person name="Coyne J.A."/>
            <person name="Daub J."/>
            <person name="David R.G."/>
            <person name="Delcher A.L."/>
            <person name="Delehaunty K."/>
            <person name="Do C.B."/>
            <person name="Ebling H."/>
            <person name="Edwards K."/>
            <person name="Eickbush T."/>
            <person name="Evans J.D."/>
            <person name="Filipski A."/>
            <person name="Findeiss S."/>
            <person name="Freyhult E."/>
            <person name="Fulton L."/>
            <person name="Fulton R."/>
            <person name="Garcia A.C."/>
            <person name="Gardiner A."/>
            <person name="Garfield D.A."/>
            <person name="Garvin B.E."/>
            <person name="Gibson G."/>
            <person name="Gilbert D."/>
            <person name="Gnerre S."/>
            <person name="Godfrey J."/>
            <person name="Good R."/>
            <person name="Gotea V."/>
            <person name="Gravely B."/>
            <person name="Greenberg A.J."/>
            <person name="Griffiths-Jones S."/>
            <person name="Gross S."/>
            <person name="Guigo R."/>
            <person name="Gustafson E.A."/>
            <person name="Haerty W."/>
            <person name="Hahn M.W."/>
            <person name="Halligan D.L."/>
            <person name="Halpern A.L."/>
            <person name="Halter G.M."/>
            <person name="Han M.V."/>
            <person name="Heger A."/>
            <person name="Hillier L."/>
            <person name="Hinrichs A.S."/>
            <person name="Holmes I."/>
            <person name="Hoskins R.A."/>
            <person name="Hubisz M.J."/>
            <person name="Hultmark D."/>
            <person name="Huntley M.A."/>
            <person name="Jaffe D.B."/>
            <person name="Jagadeeshan S."/>
            <person name="Jeck W.R."/>
            <person name="Johnson J."/>
            <person name="Jones C.D."/>
            <person name="Jordan W.C."/>
            <person name="Karpen G.H."/>
            <person name="Kataoka E."/>
            <person name="Keightley P.D."/>
            <person name="Kheradpour P."/>
            <person name="Kirkness E.F."/>
            <person name="Koerich L.B."/>
            <person name="Kristiansen K."/>
            <person name="Kudrna D."/>
            <person name="Kulathinal R.J."/>
            <person name="Kumar S."/>
            <person name="Kwok R."/>
            <person name="Lander E."/>
            <person name="Langley C.H."/>
            <person name="Lapoint R."/>
            <person name="Lazzaro B.P."/>
            <person name="Lee S.J."/>
            <person name="Levesque L."/>
            <person name="Li R."/>
            <person name="Lin C.F."/>
            <person name="Lin M.F."/>
            <person name="Lindblad-Toh K."/>
            <person name="Llopart A."/>
            <person name="Long M."/>
            <person name="Low L."/>
            <person name="Lozovsky E."/>
            <person name="Lu J."/>
            <person name="Luo M."/>
            <person name="Machado C.A."/>
            <person name="Makalowski W."/>
            <person name="Marzo M."/>
            <person name="Matsuda M."/>
            <person name="Matzkin L."/>
            <person name="McAllister B."/>
            <person name="McBride C.S."/>
            <person name="McKernan B."/>
            <person name="McKernan K."/>
            <person name="Mendez-Lago M."/>
            <person name="Minx P."/>
            <person name="Mollenhauer M.U."/>
            <person name="Montooth K."/>
            <person name="Mount S.M."/>
            <person name="Mu X."/>
            <person name="Myers E."/>
            <person name="Negre B."/>
            <person name="Newfeld S."/>
            <person name="Nielsen R."/>
            <person name="Noor M.A."/>
            <person name="O'Grady P."/>
            <person name="Pachter L."/>
            <person name="Papaceit M."/>
            <person name="Parisi M.J."/>
            <person name="Parisi M."/>
            <person name="Parts L."/>
            <person name="Pedersen J.S."/>
            <person name="Pesole G."/>
            <person name="Phillippy A.M."/>
            <person name="Ponting C.P."/>
            <person name="Pop M."/>
            <person name="Porcelli D."/>
            <person name="Powell J.R."/>
            <person name="Prohaska S."/>
            <person name="Pruitt K."/>
            <person name="Puig M."/>
            <person name="Quesneville H."/>
            <person name="Ram K.R."/>
            <person name="Rand D."/>
            <person name="Rasmussen M.D."/>
            <person name="Reed L.K."/>
            <person name="Reenan R."/>
            <person name="Reily A."/>
            <person name="Remington K.A."/>
            <person name="Rieger T.T."/>
            <person name="Ritchie M.G."/>
            <person name="Robin C."/>
            <person name="Rogers Y.H."/>
            <person name="Rohde C."/>
            <person name="Rozas J."/>
            <person name="Rubenfield M.J."/>
            <person name="Ruiz A."/>
            <person name="Russo S."/>
            <person name="Salzberg S.L."/>
            <person name="Sanchez-Gracia A."/>
            <person name="Saranga D.J."/>
            <person name="Sato H."/>
            <person name="Schaeffer S.W."/>
            <person name="Schatz M.C."/>
            <person name="Schlenke T."/>
            <person name="Schwartz R."/>
            <person name="Segarra C."/>
            <person name="Singh R.S."/>
            <person name="Sirot L."/>
            <person name="Sirota M."/>
            <person name="Sisneros N.B."/>
            <person name="Smith C.D."/>
            <person name="Smith T.F."/>
            <person name="Spieth J."/>
            <person name="Stage D.E."/>
            <person name="Stark A."/>
            <person name="Stephan W."/>
            <person name="Strausberg R.L."/>
            <person name="Strempel S."/>
            <person name="Sturgill D."/>
            <person name="Sutton G."/>
            <person name="Sutton G.G."/>
            <person name="Tao W."/>
            <person name="Teichmann S."/>
            <person name="Tobari Y.N."/>
            <person name="Tomimura Y."/>
            <person name="Tsolas J.M."/>
            <person name="Valente V.L."/>
            <person name="Venter E."/>
            <person name="Venter J.C."/>
            <person name="Vicario S."/>
            <person name="Vieira F.G."/>
            <person name="Vilella A.J."/>
            <person name="Villasante A."/>
            <person name="Walenz B."/>
            <person name="Wang J."/>
            <person name="Wasserman M."/>
            <person name="Watts T."/>
            <person name="Wilson D."/>
            <person name="Wilson R.K."/>
            <person name="Wing R.A."/>
            <person name="Wolfner M.F."/>
            <person name="Wong A."/>
            <person name="Wong G.K."/>
            <person name="Wu C.I."/>
            <person name="Wu G."/>
            <person name="Yamamoto D."/>
            <person name="Yang H.P."/>
            <person name="Yang S.P."/>
            <person name="Yorke J.A."/>
            <person name="Yoshida K."/>
            <person name="Zdobnov E."/>
            <person name="Zhang P."/>
            <person name="Zhang Y."/>
            <person name="Zimin A.V."/>
            <person name="Baldwin J."/>
            <person name="Abdouelleil A."/>
            <person name="Abdulkadir J."/>
            <person name="Abebe A."/>
            <person name="Abera B."/>
            <person name="Abreu J."/>
            <person name="Acer S.C."/>
            <person name="Aftuck L."/>
            <person name="Alexander A."/>
            <person name="An P."/>
            <person name="Anderson E."/>
            <person name="Anderson S."/>
            <person name="Arachi H."/>
            <person name="Azer M."/>
            <person name="Bachantsang P."/>
            <person name="Barry A."/>
            <person name="Bayul T."/>
            <person name="Berlin A."/>
            <person name="Bessette D."/>
            <person name="Bloom T."/>
            <person name="Blye J."/>
            <person name="Boguslavskiy L."/>
            <person name="Bonnet C."/>
            <person name="Boukhgalter B."/>
            <person name="Bourzgui I."/>
            <person name="Brown A."/>
            <person name="Cahill P."/>
            <person name="Channer S."/>
            <person name="Cheshatsang Y."/>
            <person name="Chuda L."/>
            <person name="Citroen M."/>
            <person name="Collymore A."/>
            <person name="Cooke P."/>
            <person name="Costello M."/>
            <person name="D'Aco K."/>
            <person name="Daza R."/>
            <person name="De Haan G."/>
            <person name="DeGray S."/>
            <person name="DeMaso C."/>
            <person name="Dhargay N."/>
            <person name="Dooley K."/>
            <person name="Dooley E."/>
            <person name="Doricent M."/>
            <person name="Dorje P."/>
            <person name="Dorjee K."/>
            <person name="Dupes A."/>
            <person name="Elong R."/>
            <person name="Falk J."/>
            <person name="Farina A."/>
            <person name="Faro S."/>
            <person name="Ferguson D."/>
            <person name="Fisher S."/>
            <person name="Foley C.D."/>
            <person name="Franke A."/>
            <person name="Friedrich D."/>
            <person name="Gadbois L."/>
            <person name="Gearin G."/>
            <person name="Gearin C.R."/>
            <person name="Giannoukos G."/>
            <person name="Goode T."/>
            <person name="Graham J."/>
            <person name="Grandbois E."/>
            <person name="Grewal S."/>
            <person name="Gyaltsen K."/>
            <person name="Hafez N."/>
            <person name="Hagos B."/>
            <person name="Hall J."/>
            <person name="Henson C."/>
            <person name="Hollinger A."/>
            <person name="Honan T."/>
            <person name="Huard M.D."/>
            <person name="Hughes L."/>
            <person name="Hurhula B."/>
            <person name="Husby M.E."/>
            <person name="Kamat A."/>
            <person name="Kanga B."/>
            <person name="Kashin S."/>
            <person name="Khazanovich D."/>
            <person name="Kisner P."/>
            <person name="Lance K."/>
            <person name="Lara M."/>
            <person name="Lee W."/>
            <person name="Lennon N."/>
            <person name="Letendre F."/>
            <person name="LeVine R."/>
            <person name="Lipovsky A."/>
            <person name="Liu X."/>
            <person name="Liu J."/>
            <person name="Liu S."/>
            <person name="Lokyitsang T."/>
            <person name="Lokyitsang Y."/>
            <person name="Lubonja R."/>
            <person name="Lui A."/>
            <person name="MacDonald P."/>
            <person name="Magnisalis V."/>
            <person name="Maru K."/>
            <person name="Matthews C."/>
            <person name="McCusker W."/>
            <person name="McDonough S."/>
            <person name="Mehta T."/>
            <person name="Meldrim J."/>
            <person name="Meneus L."/>
            <person name="Mihai O."/>
            <person name="Mihalev A."/>
            <person name="Mihova T."/>
            <person name="Mittelman R."/>
            <person name="Mlenga V."/>
            <person name="Montmayeur A."/>
            <person name="Mulrain L."/>
            <person name="Navidi A."/>
            <person name="Naylor J."/>
            <person name="Negash T."/>
            <person name="Nguyen T."/>
            <person name="Nguyen N."/>
            <person name="Nicol R."/>
            <person name="Norbu C."/>
            <person name="Norbu N."/>
            <person name="Novod N."/>
            <person name="O'Neill B."/>
            <person name="Osman S."/>
            <person name="Markiewicz E."/>
            <person name="Oyono O.L."/>
            <person name="Patti C."/>
            <person name="Phunkhang P."/>
            <person name="Pierre F."/>
            <person name="Priest M."/>
            <person name="Raghuraman S."/>
            <person name="Rege F."/>
            <person name="Reyes R."/>
            <person name="Rise C."/>
            <person name="Rogov P."/>
            <person name="Ross K."/>
            <person name="Ryan E."/>
            <person name="Settipalli S."/>
            <person name="Shea T."/>
            <person name="Sherpa N."/>
            <person name="Shi L."/>
            <person name="Shih D."/>
            <person name="Sparrow T."/>
            <person name="Spaulding J."/>
            <person name="Stalker J."/>
            <person name="Stange-Thomann N."/>
            <person name="Stavropoulos S."/>
            <person name="Stone C."/>
            <person name="Strader C."/>
            <person name="Tesfaye S."/>
            <person name="Thomson T."/>
            <person name="Thoulutsang Y."/>
            <person name="Thoulutsang D."/>
            <person name="Topham K."/>
            <person name="Topping I."/>
            <person name="Tsamla T."/>
            <person name="Vassiliev H."/>
            <person name="Vo A."/>
            <person name="Wangchuk T."/>
            <person name="Wangdi T."/>
            <person name="Weiand M."/>
            <person name="Wilkinson J."/>
            <person name="Wilson A."/>
            <person name="Yadav S."/>
            <person name="Young G."/>
            <person name="Yu Q."/>
            <person name="Zembek L."/>
            <person name="Zhong D."/>
            <person name="Zimmer A."/>
            <person name="Zwirko Z."/>
            <person name="Jaffe D.B."/>
            <person name="Alvarez P."/>
            <person name="Brockman W."/>
            <person name="Butler J."/>
            <person name="Chin C."/>
            <person name="Gnerre S."/>
            <person name="Grabherr M."/>
            <person name="Kleber M."/>
            <person name="Mauceli E."/>
            <person name="MacCallum I."/>
        </authorList>
    </citation>
    <scope>NUCLEOTIDE SEQUENCE [LARGE SCALE GENOMIC DNA]</scope>
    <source>
        <strain evidence="3">Rob3c / Tucson 14021-0248.25</strain>
    </source>
</reference>
<dbReference type="Proteomes" id="UP000001292">
    <property type="component" value="Unassembled WGS sequence"/>
</dbReference>
<feature type="signal peptide" evidence="1">
    <location>
        <begin position="1"/>
        <end position="18"/>
    </location>
</feature>
<name>B4HMN8_DROSE</name>
<proteinExistence type="predicted"/>